<accession>A0A0M4RA32</accession>
<feature type="domain" description="RES" evidence="1">
    <location>
        <begin position="17"/>
        <end position="94"/>
    </location>
</feature>
<sequence length="118" mass="12979">MITAEACRDKVMARIRPTRELRLAKFKGTGLRTLKVEAKDTTATTAARYGETVHWAAAAHAAGLDGGVWMSHRCNTDRAYVLFGDRVDMADLVVDSHRPGHRYAGLLGSDHQWNSGGR</sequence>
<dbReference type="AlphaFoldDB" id="A0A0M4RA32"/>
<dbReference type="KEGG" id="aaq:AOC05_03580"/>
<dbReference type="RefSeq" id="WP_062005760.1">
    <property type="nucleotide sequence ID" value="NZ_CP012677.1"/>
</dbReference>
<dbReference type="InterPro" id="IPR014914">
    <property type="entry name" value="RES_dom"/>
</dbReference>
<dbReference type="Pfam" id="PF08808">
    <property type="entry name" value="RES"/>
    <property type="match status" value="1"/>
</dbReference>
<organism evidence="2 3">
    <name type="scientific">Arthrobacter alpinus</name>
    <dbReference type="NCBI Taxonomy" id="656366"/>
    <lineage>
        <taxon>Bacteria</taxon>
        <taxon>Bacillati</taxon>
        <taxon>Actinomycetota</taxon>
        <taxon>Actinomycetes</taxon>
        <taxon>Micrococcales</taxon>
        <taxon>Micrococcaceae</taxon>
        <taxon>Arthrobacter</taxon>
    </lineage>
</organism>
<proteinExistence type="predicted"/>
<evidence type="ECO:0000313" key="3">
    <source>
        <dbReference type="Proteomes" id="UP000062833"/>
    </source>
</evidence>
<dbReference type="Proteomes" id="UP000062833">
    <property type="component" value="Chromosome"/>
</dbReference>
<reference evidence="3" key="1">
    <citation type="submission" date="2015-09" db="EMBL/GenBank/DDBJ databases">
        <title>Complete genome of Arthrobacter alpinus strain R3.8.</title>
        <authorList>
            <person name="See-Too W.S."/>
            <person name="Chan K.G."/>
        </authorList>
    </citation>
    <scope>NUCLEOTIDE SEQUENCE [LARGE SCALE GENOMIC DNA]</scope>
    <source>
        <strain evidence="3">R3.8</strain>
    </source>
</reference>
<evidence type="ECO:0000259" key="1">
    <source>
        <dbReference type="Pfam" id="PF08808"/>
    </source>
</evidence>
<name>A0A0M4RA32_9MICC</name>
<evidence type="ECO:0000313" key="2">
    <source>
        <dbReference type="EMBL" id="ALE91631.1"/>
    </source>
</evidence>
<dbReference type="PATRIC" id="fig|656366.3.peg.781"/>
<keyword evidence="3" id="KW-1185">Reference proteome</keyword>
<protein>
    <recommendedName>
        <fullName evidence="1">RES domain-containing protein</fullName>
    </recommendedName>
</protein>
<gene>
    <name evidence="2" type="ORF">AOC05_03580</name>
</gene>
<dbReference type="EMBL" id="CP012677">
    <property type="protein sequence ID" value="ALE91631.1"/>
    <property type="molecule type" value="Genomic_DNA"/>
</dbReference>